<evidence type="ECO:0000313" key="2">
    <source>
        <dbReference type="EMBL" id="MCC9629005.1"/>
    </source>
</evidence>
<evidence type="ECO:0000313" key="3">
    <source>
        <dbReference type="Proteomes" id="UP001139103"/>
    </source>
</evidence>
<keyword evidence="3" id="KW-1185">Reference proteome</keyword>
<evidence type="ECO:0000256" key="1">
    <source>
        <dbReference type="SAM" id="Phobius"/>
    </source>
</evidence>
<dbReference type="EMBL" id="JAJKFT010000009">
    <property type="protein sequence ID" value="MCC9629005.1"/>
    <property type="molecule type" value="Genomic_DNA"/>
</dbReference>
<reference evidence="2" key="1">
    <citation type="submission" date="2021-11" db="EMBL/GenBank/DDBJ databases">
        <title>Genome sequence.</title>
        <authorList>
            <person name="Sun Q."/>
        </authorList>
    </citation>
    <scope>NUCLEOTIDE SEQUENCE</scope>
    <source>
        <strain evidence="2">JC732</strain>
    </source>
</reference>
<dbReference type="AlphaFoldDB" id="A0A9X1SFB7"/>
<name>A0A9X1SFB7_9BACT</name>
<evidence type="ECO:0008006" key="4">
    <source>
        <dbReference type="Google" id="ProtNLM"/>
    </source>
</evidence>
<feature type="transmembrane region" description="Helical" evidence="1">
    <location>
        <begin position="12"/>
        <end position="39"/>
    </location>
</feature>
<keyword evidence="1" id="KW-1133">Transmembrane helix</keyword>
<feature type="transmembrane region" description="Helical" evidence="1">
    <location>
        <begin position="51"/>
        <end position="71"/>
    </location>
</feature>
<comment type="caution">
    <text evidence="2">The sequence shown here is derived from an EMBL/GenBank/DDBJ whole genome shotgun (WGS) entry which is preliminary data.</text>
</comment>
<gene>
    <name evidence="2" type="ORF">LOC68_11405</name>
</gene>
<keyword evidence="1" id="KW-0812">Transmembrane</keyword>
<dbReference type="Proteomes" id="UP001139103">
    <property type="component" value="Unassembled WGS sequence"/>
</dbReference>
<sequence length="75" mass="7715">MHSQIRIGGLTMGGWGGTLIFLGVGSFLLNMIGMEFILLSWVDMWGPLAGIGIRLGVIALGVVMLVAGGVAGGEE</sequence>
<protein>
    <recommendedName>
        <fullName evidence="4">DUF378 domain-containing protein</fullName>
    </recommendedName>
</protein>
<accession>A0A9X1SFB7</accession>
<keyword evidence="1" id="KW-0472">Membrane</keyword>
<organism evidence="2 3">
    <name type="scientific">Blastopirellula sediminis</name>
    <dbReference type="NCBI Taxonomy" id="2894196"/>
    <lineage>
        <taxon>Bacteria</taxon>
        <taxon>Pseudomonadati</taxon>
        <taxon>Planctomycetota</taxon>
        <taxon>Planctomycetia</taxon>
        <taxon>Pirellulales</taxon>
        <taxon>Pirellulaceae</taxon>
        <taxon>Blastopirellula</taxon>
    </lineage>
</organism>
<proteinExistence type="predicted"/>